<accession>A0A521F520</accession>
<gene>
    <name evidence="1" type="ORF">SAMN06265379_11434</name>
</gene>
<proteinExistence type="predicted"/>
<protein>
    <submittedName>
        <fullName evidence="1">Uncharacterized protein</fullName>
    </submittedName>
</protein>
<evidence type="ECO:0000313" key="2">
    <source>
        <dbReference type="Proteomes" id="UP000319040"/>
    </source>
</evidence>
<dbReference type="EMBL" id="FXTB01000014">
    <property type="protein sequence ID" value="SMO91278.1"/>
    <property type="molecule type" value="Genomic_DNA"/>
</dbReference>
<reference evidence="1 2" key="1">
    <citation type="submission" date="2017-05" db="EMBL/GenBank/DDBJ databases">
        <authorList>
            <person name="Varghese N."/>
            <person name="Submissions S."/>
        </authorList>
    </citation>
    <scope>NUCLEOTIDE SEQUENCE [LARGE SCALE GENOMIC DNA]</scope>
    <source>
        <strain evidence="1 2">DSM 27040</strain>
    </source>
</reference>
<sequence length="37" mass="4381">MSFVRDINPFDETMQEPSLHYDCSVWNSCQIILQSVF</sequence>
<dbReference type="Proteomes" id="UP000319040">
    <property type="component" value="Unassembled WGS sequence"/>
</dbReference>
<name>A0A521F520_SACCC</name>
<evidence type="ECO:0000313" key="1">
    <source>
        <dbReference type="EMBL" id="SMO91278.1"/>
    </source>
</evidence>
<dbReference type="AlphaFoldDB" id="A0A521F520"/>
<keyword evidence="2" id="KW-1185">Reference proteome</keyword>
<organism evidence="1 2">
    <name type="scientific">Saccharicrinis carchari</name>
    <dbReference type="NCBI Taxonomy" id="1168039"/>
    <lineage>
        <taxon>Bacteria</taxon>
        <taxon>Pseudomonadati</taxon>
        <taxon>Bacteroidota</taxon>
        <taxon>Bacteroidia</taxon>
        <taxon>Marinilabiliales</taxon>
        <taxon>Marinilabiliaceae</taxon>
        <taxon>Saccharicrinis</taxon>
    </lineage>
</organism>